<dbReference type="OMA" id="SYCFWPF"/>
<comment type="caution">
    <text evidence="7">The sequence shown here is derived from an EMBL/GenBank/DDBJ whole genome shotgun (WGS) entry which is preliminary data.</text>
</comment>
<comment type="similarity">
    <text evidence="2 6">Belongs to the peroxisomal membrane protein PXMP2/4 family.</text>
</comment>
<accession>A0AA91T489</accession>
<sequence>MPNSIELSDLNNKPFYDFNKTDAHELPKRAYLYIFFEMMFSIILCTEYSAVASVYPLLAPILLGSSTAALAQSLNQYWKHKFSDKKVIKFIVWGAINSYFTTLWIDFLVLNVPKASSRILLDQLVGAPLFQLTFTVLSSFADSDIPNPKFTSRATYFRSLKYSYCYWPFVSTAMFTLIPPRFMFMSNCLANFIWNIILSKIA</sequence>
<evidence type="ECO:0000256" key="2">
    <source>
        <dbReference type="ARBA" id="ARBA00006824"/>
    </source>
</evidence>
<evidence type="ECO:0000256" key="1">
    <source>
        <dbReference type="ARBA" id="ARBA00004141"/>
    </source>
</evidence>
<organism evidence="7 8">
    <name type="scientific">Clavispora lusitaniae</name>
    <name type="common">Candida lusitaniae</name>
    <dbReference type="NCBI Taxonomy" id="36911"/>
    <lineage>
        <taxon>Eukaryota</taxon>
        <taxon>Fungi</taxon>
        <taxon>Dikarya</taxon>
        <taxon>Ascomycota</taxon>
        <taxon>Saccharomycotina</taxon>
        <taxon>Pichiomycetes</taxon>
        <taxon>Metschnikowiaceae</taxon>
        <taxon>Clavispora</taxon>
    </lineage>
</organism>
<dbReference type="InterPro" id="IPR007248">
    <property type="entry name" value="Mpv17_PMP22"/>
</dbReference>
<keyword evidence="5 6" id="KW-0472">Membrane</keyword>
<dbReference type="AlphaFoldDB" id="A0AA91T489"/>
<feature type="transmembrane region" description="Helical" evidence="6">
    <location>
        <begin position="164"/>
        <end position="184"/>
    </location>
</feature>
<feature type="transmembrane region" description="Helical" evidence="6">
    <location>
        <begin position="90"/>
        <end position="112"/>
    </location>
</feature>
<keyword evidence="4 6" id="KW-1133">Transmembrane helix</keyword>
<feature type="transmembrane region" description="Helical" evidence="6">
    <location>
        <begin position="124"/>
        <end position="143"/>
    </location>
</feature>
<name>A0AA91T489_CLALS</name>
<evidence type="ECO:0000313" key="8">
    <source>
        <dbReference type="Proteomes" id="UP000195602"/>
    </source>
</evidence>
<dbReference type="KEGG" id="clus:A9F13_01g02090"/>
<dbReference type="GO" id="GO:0005778">
    <property type="term" value="C:peroxisomal membrane"/>
    <property type="evidence" value="ECO:0007669"/>
    <property type="project" value="TreeGrafter"/>
</dbReference>
<evidence type="ECO:0000313" key="7">
    <source>
        <dbReference type="EMBL" id="OVF10790.1"/>
    </source>
</evidence>
<keyword evidence="3 6" id="KW-0812">Transmembrane</keyword>
<comment type="subcellular location">
    <subcellularLocation>
        <location evidence="1">Membrane</location>
        <topology evidence="1">Multi-pass membrane protein</topology>
    </subcellularLocation>
</comment>
<feature type="transmembrane region" description="Helical" evidence="6">
    <location>
        <begin position="30"/>
        <end position="51"/>
    </location>
</feature>
<gene>
    <name evidence="7" type="ORF">A9F13_01g02090</name>
</gene>
<evidence type="ECO:0000256" key="5">
    <source>
        <dbReference type="ARBA" id="ARBA00023136"/>
    </source>
</evidence>
<evidence type="ECO:0000256" key="3">
    <source>
        <dbReference type="ARBA" id="ARBA00022692"/>
    </source>
</evidence>
<reference evidence="7 8" key="1">
    <citation type="submission" date="2017-04" db="EMBL/GenBank/DDBJ databases">
        <title>Draft genome of the yeast Clavispora lusitaniae type strain CBS 6936.</title>
        <authorList>
            <person name="Durrens P."/>
            <person name="Klopp C."/>
            <person name="Biteau N."/>
            <person name="Fitton-Ouhabi V."/>
            <person name="Dementhon K."/>
            <person name="Accoceberry I."/>
            <person name="Sherman D.J."/>
            <person name="Noel T."/>
        </authorList>
    </citation>
    <scope>NUCLEOTIDE SEQUENCE [LARGE SCALE GENOMIC DNA]</scope>
    <source>
        <strain evidence="7 8">CBS 6936</strain>
    </source>
</reference>
<dbReference type="Pfam" id="PF04117">
    <property type="entry name" value="Mpv17_PMP22"/>
    <property type="match status" value="1"/>
</dbReference>
<proteinExistence type="inferred from homology"/>
<dbReference type="EMBL" id="LYUB02000001">
    <property type="protein sequence ID" value="OVF10790.1"/>
    <property type="molecule type" value="Genomic_DNA"/>
</dbReference>
<dbReference type="Proteomes" id="UP000195602">
    <property type="component" value="Unassembled WGS sequence"/>
</dbReference>
<dbReference type="PANTHER" id="PTHR11266">
    <property type="entry name" value="PEROXISOMAL MEMBRANE PROTEIN 2, PXMP2 MPV17"/>
    <property type="match status" value="1"/>
</dbReference>
<evidence type="ECO:0000256" key="6">
    <source>
        <dbReference type="RuleBase" id="RU363053"/>
    </source>
</evidence>
<dbReference type="PANTHER" id="PTHR11266:SF80">
    <property type="entry name" value="PEROXISOMAL MEMBRANE PROTEIN 2"/>
    <property type="match status" value="1"/>
</dbReference>
<feature type="transmembrane region" description="Helical" evidence="6">
    <location>
        <begin position="57"/>
        <end position="78"/>
    </location>
</feature>
<evidence type="ECO:0000256" key="4">
    <source>
        <dbReference type="ARBA" id="ARBA00022989"/>
    </source>
</evidence>
<protein>
    <submittedName>
        <fullName evidence="7">Uncharacterized protein</fullName>
    </submittedName>
</protein>